<gene>
    <name evidence="2" type="ORF">B1B_02100</name>
</gene>
<accession>T1BRH0</accession>
<reference evidence="2" key="1">
    <citation type="submission" date="2013-08" db="EMBL/GenBank/DDBJ databases">
        <authorList>
            <person name="Mendez C."/>
            <person name="Richter M."/>
            <person name="Ferrer M."/>
            <person name="Sanchez J."/>
        </authorList>
    </citation>
    <scope>NUCLEOTIDE SEQUENCE</scope>
</reference>
<dbReference type="EMBL" id="AUZY01001236">
    <property type="protein sequence ID" value="EQD75486.1"/>
    <property type="molecule type" value="Genomic_DNA"/>
</dbReference>
<evidence type="ECO:0000313" key="2">
    <source>
        <dbReference type="EMBL" id="EQD75486.1"/>
    </source>
</evidence>
<sequence>MEYTGGSKEILPVTETTNQILTYSPARERRRTDHPEADHTSKCSFLDGGSIEHHEQYAAKRMKRGIFRSGTGVLIHADLQASYNLIKKAIPEVFVNGIEGMGLYARSLSIRQMTTSKGGC</sequence>
<name>T1BRH0_9ZZZZ</name>
<reference evidence="2" key="2">
    <citation type="journal article" date="2014" name="ISME J.">
        <title>Microbial stratification in low pH oxic and suboxic macroscopic growths along an acid mine drainage.</title>
        <authorList>
            <person name="Mendez-Garcia C."/>
            <person name="Mesa V."/>
            <person name="Sprenger R.R."/>
            <person name="Richter M."/>
            <person name="Diez M.S."/>
            <person name="Solano J."/>
            <person name="Bargiela R."/>
            <person name="Golyshina O.V."/>
            <person name="Manteca A."/>
            <person name="Ramos J.L."/>
            <person name="Gallego J.R."/>
            <person name="Llorente I."/>
            <person name="Martins Dos Santos V.A."/>
            <person name="Jensen O.N."/>
            <person name="Pelaez A.I."/>
            <person name="Sanchez J."/>
            <person name="Ferrer M."/>
        </authorList>
    </citation>
    <scope>NUCLEOTIDE SEQUENCE</scope>
</reference>
<dbReference type="AlphaFoldDB" id="T1BRH0"/>
<feature type="region of interest" description="Disordered" evidence="1">
    <location>
        <begin position="19"/>
        <end position="45"/>
    </location>
</feature>
<feature type="compositionally biased region" description="Basic and acidic residues" evidence="1">
    <location>
        <begin position="26"/>
        <end position="41"/>
    </location>
</feature>
<organism evidence="2">
    <name type="scientific">mine drainage metagenome</name>
    <dbReference type="NCBI Taxonomy" id="410659"/>
    <lineage>
        <taxon>unclassified sequences</taxon>
        <taxon>metagenomes</taxon>
        <taxon>ecological metagenomes</taxon>
    </lineage>
</organism>
<evidence type="ECO:0000256" key="1">
    <source>
        <dbReference type="SAM" id="MobiDB-lite"/>
    </source>
</evidence>
<comment type="caution">
    <text evidence="2">The sequence shown here is derived from an EMBL/GenBank/DDBJ whole genome shotgun (WGS) entry which is preliminary data.</text>
</comment>
<protein>
    <submittedName>
        <fullName evidence="2">IS605 OrfB family transposase</fullName>
    </submittedName>
</protein>
<proteinExistence type="predicted"/>